<keyword evidence="3" id="KW-1185">Reference proteome</keyword>
<feature type="signal peptide" evidence="1">
    <location>
        <begin position="1"/>
        <end position="21"/>
    </location>
</feature>
<dbReference type="EMBL" id="OCNH01000009">
    <property type="protein sequence ID" value="SOD99115.1"/>
    <property type="molecule type" value="Genomic_DNA"/>
</dbReference>
<evidence type="ECO:0000313" key="2">
    <source>
        <dbReference type="EMBL" id="SOD99115.1"/>
    </source>
</evidence>
<evidence type="ECO:0000256" key="1">
    <source>
        <dbReference type="SAM" id="SignalP"/>
    </source>
</evidence>
<protein>
    <submittedName>
        <fullName evidence="2">Uncharacterized protein</fullName>
    </submittedName>
</protein>
<keyword evidence="1" id="KW-0732">Signal</keyword>
<reference evidence="3" key="1">
    <citation type="submission" date="2017-09" db="EMBL/GenBank/DDBJ databases">
        <authorList>
            <person name="Varghese N."/>
            <person name="Submissions S."/>
        </authorList>
    </citation>
    <scope>NUCLEOTIDE SEQUENCE [LARGE SCALE GENOMIC DNA]</scope>
    <source>
        <strain evidence="3">DSM 29961</strain>
    </source>
</reference>
<dbReference type="AlphaFoldDB" id="A0A286GU86"/>
<name>A0A286GU86_9BACT</name>
<dbReference type="Proteomes" id="UP000219452">
    <property type="component" value="Unassembled WGS sequence"/>
</dbReference>
<evidence type="ECO:0000313" key="3">
    <source>
        <dbReference type="Proteomes" id="UP000219452"/>
    </source>
</evidence>
<accession>A0A286GU86</accession>
<gene>
    <name evidence="2" type="ORF">SAMN06269250_6282</name>
</gene>
<organism evidence="2 3">
    <name type="scientific">Spirosoma fluviale</name>
    <dbReference type="NCBI Taxonomy" id="1597977"/>
    <lineage>
        <taxon>Bacteria</taxon>
        <taxon>Pseudomonadati</taxon>
        <taxon>Bacteroidota</taxon>
        <taxon>Cytophagia</taxon>
        <taxon>Cytophagales</taxon>
        <taxon>Cytophagaceae</taxon>
        <taxon>Spirosoma</taxon>
    </lineage>
</organism>
<proteinExistence type="predicted"/>
<feature type="chain" id="PRO_5012086561" evidence="1">
    <location>
        <begin position="22"/>
        <end position="642"/>
    </location>
</feature>
<sequence length="642" mass="72322">MVMKKFILLSFFSLVYLRASAQHRDSMLEDSILYWITWVPPKPWKPLTADGRTLTVGQKAEMYKLVDWMMQSYHPVGGVGSFKSVLNVRTSSDFKDYRPHSYYLDFRVWDVSYDKRDANGNFTAVSETYKKFPVGFNQLPSNPIEFLNGPQVCYFTWQAQDDKSRLAANDPYKHADPKISATCAPFIVRNRAVILAPNNQLPFHRVTVGEFLDACESALPYALGVAKAHKDPKYQDGMEADYARYRTWIRKWKHVYAGKLDQPATVVDDPVTLSGTFDADVDPFRKLAETASYEIWKMNPDVFEKAKQDKPLFITFTIPFWTRADGIQKYELYQALTQNVNYHYIYDYFFDPVKVKGKVYKPADEPGMLKRLSSYKGKLPDGTRVGMATGSSNRPSITKASTKPAPGLLLDDNFTSAPVGRMPVGWYVRSVGQPSSIQTIQEFDGNWLRLGSNATFPTTLPTLLPENFTLDLDVVTVSDFAGRTGGQLLIHFSNGTGYSVNGDEVLRPDRITLDLKLIAGSDADRLAASNFRGGIELEMHEAGGANSERNREGLYLKKPLPDFTSRRTKIHVTLELKGGQCAVFINNKKVVDPTELKLSYDSNCRRCGLSAGKPFSLLNFRNVDNTGADFPVYIGNVKLIKK</sequence>